<feature type="domain" description="DUF4440" evidence="2">
    <location>
        <begin position="44"/>
        <end position="152"/>
    </location>
</feature>
<evidence type="ECO:0000256" key="1">
    <source>
        <dbReference type="SAM" id="SignalP"/>
    </source>
</evidence>
<dbReference type="Proteomes" id="UP000068382">
    <property type="component" value="Unassembled WGS sequence"/>
</dbReference>
<dbReference type="Gene3D" id="3.10.450.50">
    <property type="match status" value="1"/>
</dbReference>
<accession>A0A132C0S6</accession>
<dbReference type="InterPro" id="IPR027843">
    <property type="entry name" value="DUF4440"/>
</dbReference>
<name>A0A132C0S6_9RHOB</name>
<reference evidence="3 4" key="1">
    <citation type="submission" date="2015-12" db="EMBL/GenBank/DDBJ databases">
        <title>Genome sequence of the marine Rhodobacteraceae strain O3.65, Candidatus Tritonibacter horizontis.</title>
        <authorList>
            <person name="Poehlein A."/>
            <person name="Giebel H.A."/>
            <person name="Voget S."/>
            <person name="Brinkhoff T."/>
        </authorList>
    </citation>
    <scope>NUCLEOTIDE SEQUENCE [LARGE SCALE GENOMIC DNA]</scope>
    <source>
        <strain evidence="3 4">O3.65</strain>
    </source>
</reference>
<dbReference type="Pfam" id="PF14534">
    <property type="entry name" value="DUF4440"/>
    <property type="match status" value="1"/>
</dbReference>
<feature type="signal peptide" evidence="1">
    <location>
        <begin position="1"/>
        <end position="30"/>
    </location>
</feature>
<keyword evidence="1" id="KW-0732">Signal</keyword>
<evidence type="ECO:0000313" key="4">
    <source>
        <dbReference type="Proteomes" id="UP000068382"/>
    </source>
</evidence>
<comment type="caution">
    <text evidence="3">The sequence shown here is derived from an EMBL/GenBank/DDBJ whole genome shotgun (WGS) entry which is preliminary data.</text>
</comment>
<dbReference type="EMBL" id="LPUY01000025">
    <property type="protein sequence ID" value="KUP94195.1"/>
    <property type="molecule type" value="Genomic_DNA"/>
</dbReference>
<organism evidence="3 4">
    <name type="scientific">Tritonibacter horizontis</name>
    <dbReference type="NCBI Taxonomy" id="1768241"/>
    <lineage>
        <taxon>Bacteria</taxon>
        <taxon>Pseudomonadati</taxon>
        <taxon>Pseudomonadota</taxon>
        <taxon>Alphaproteobacteria</taxon>
        <taxon>Rhodobacterales</taxon>
        <taxon>Paracoccaceae</taxon>
        <taxon>Tritonibacter</taxon>
    </lineage>
</organism>
<evidence type="ECO:0000259" key="2">
    <source>
        <dbReference type="Pfam" id="PF14534"/>
    </source>
</evidence>
<dbReference type="PROSITE" id="PS51257">
    <property type="entry name" value="PROKAR_LIPOPROTEIN"/>
    <property type="match status" value="1"/>
</dbReference>
<keyword evidence="4" id="KW-1185">Reference proteome</keyword>
<proteinExistence type="predicted"/>
<dbReference type="OrthoDB" id="1633822at2"/>
<dbReference type="AlphaFoldDB" id="A0A132C0S6"/>
<evidence type="ECO:0000313" key="3">
    <source>
        <dbReference type="EMBL" id="KUP94195.1"/>
    </source>
</evidence>
<feature type="chain" id="PRO_5007288747" evidence="1">
    <location>
        <begin position="31"/>
        <end position="165"/>
    </location>
</feature>
<sequence length="165" mass="17736">MQFRLPRSQFLAFALCACTAGTAFSSPALAEERAPMNKEQAAVLNVIETMTSSFAKADIDGVMDTYEPDAMIMFEPGVGLSDEAAIRQGFTEFASMNPSFTYGEHQVIVAGDIGVHISPWQMKGTTPDGAAMEIGGLSVAVLRKQPDGKWLMVIDNPYGGQHLSN</sequence>
<dbReference type="InterPro" id="IPR032710">
    <property type="entry name" value="NTF2-like_dom_sf"/>
</dbReference>
<protein>
    <submittedName>
        <fullName evidence="3">SnoaL-like domain protein</fullName>
    </submittedName>
</protein>
<gene>
    <name evidence="3" type="ORF">TRIHO_09310</name>
</gene>
<dbReference type="SUPFAM" id="SSF54427">
    <property type="entry name" value="NTF2-like"/>
    <property type="match status" value="1"/>
</dbReference>